<dbReference type="AlphaFoldDB" id="A0A843UP83"/>
<accession>A0A843UP83</accession>
<proteinExistence type="predicted"/>
<reference evidence="1" key="1">
    <citation type="submission" date="2017-07" db="EMBL/GenBank/DDBJ databases">
        <title>Taro Niue Genome Assembly and Annotation.</title>
        <authorList>
            <person name="Atibalentja N."/>
            <person name="Keating K."/>
            <person name="Fields C.J."/>
        </authorList>
    </citation>
    <scope>NUCLEOTIDE SEQUENCE</scope>
    <source>
        <strain evidence="1">Niue_2</strain>
        <tissue evidence="1">Leaf</tissue>
    </source>
</reference>
<protein>
    <submittedName>
        <fullName evidence="1">Uncharacterized protein</fullName>
    </submittedName>
</protein>
<name>A0A843UP83_COLES</name>
<organism evidence="1 2">
    <name type="scientific">Colocasia esculenta</name>
    <name type="common">Wild taro</name>
    <name type="synonym">Arum esculentum</name>
    <dbReference type="NCBI Taxonomy" id="4460"/>
    <lineage>
        <taxon>Eukaryota</taxon>
        <taxon>Viridiplantae</taxon>
        <taxon>Streptophyta</taxon>
        <taxon>Embryophyta</taxon>
        <taxon>Tracheophyta</taxon>
        <taxon>Spermatophyta</taxon>
        <taxon>Magnoliopsida</taxon>
        <taxon>Liliopsida</taxon>
        <taxon>Araceae</taxon>
        <taxon>Aroideae</taxon>
        <taxon>Colocasieae</taxon>
        <taxon>Colocasia</taxon>
    </lineage>
</organism>
<comment type="caution">
    <text evidence="1">The sequence shown here is derived from an EMBL/GenBank/DDBJ whole genome shotgun (WGS) entry which is preliminary data.</text>
</comment>
<feature type="non-terminal residue" evidence="1">
    <location>
        <position position="1"/>
    </location>
</feature>
<evidence type="ECO:0000313" key="2">
    <source>
        <dbReference type="Proteomes" id="UP000652761"/>
    </source>
</evidence>
<dbReference type="Proteomes" id="UP000652761">
    <property type="component" value="Unassembled WGS sequence"/>
</dbReference>
<dbReference type="EMBL" id="NMUH01001030">
    <property type="protein sequence ID" value="MQL88102.1"/>
    <property type="molecule type" value="Genomic_DNA"/>
</dbReference>
<gene>
    <name evidence="1" type="ORF">Taro_020653</name>
</gene>
<sequence length="115" mass="12065">TILQNLSLFKSMAVSGVSGTVGGYSTAGRSEVDSVDIHVKGLGIIGTEYKLKDGKIDINQLNAFNRILHFIGVVPFGCEGRPSGIQGVVPFGCEGRPGGVSRVLFPSGVKEDQQS</sequence>
<evidence type="ECO:0000313" key="1">
    <source>
        <dbReference type="EMBL" id="MQL88102.1"/>
    </source>
</evidence>
<keyword evidence="2" id="KW-1185">Reference proteome</keyword>
<dbReference type="OrthoDB" id="2010547at2759"/>